<dbReference type="GO" id="GO:0005615">
    <property type="term" value="C:extracellular space"/>
    <property type="evidence" value="ECO:0007669"/>
    <property type="project" value="InterPro"/>
</dbReference>
<dbReference type="Proteomes" id="UP001209878">
    <property type="component" value="Unassembled WGS sequence"/>
</dbReference>
<dbReference type="PANTHER" id="PTHR11461">
    <property type="entry name" value="SERINE PROTEASE INHIBITOR, SERPIN"/>
    <property type="match status" value="1"/>
</dbReference>
<dbReference type="InterPro" id="IPR036186">
    <property type="entry name" value="Serpin_sf"/>
</dbReference>
<dbReference type="GO" id="GO:0004867">
    <property type="term" value="F:serine-type endopeptidase inhibitor activity"/>
    <property type="evidence" value="ECO:0007669"/>
    <property type="project" value="InterPro"/>
</dbReference>
<gene>
    <name evidence="5" type="ORF">NP493_103g03010</name>
</gene>
<evidence type="ECO:0000256" key="3">
    <source>
        <dbReference type="SAM" id="SignalP"/>
    </source>
</evidence>
<dbReference type="Gene3D" id="3.30.497.10">
    <property type="entry name" value="Antithrombin, subunit I, domain 2"/>
    <property type="match status" value="1"/>
</dbReference>
<evidence type="ECO:0000259" key="4">
    <source>
        <dbReference type="SMART" id="SM00093"/>
    </source>
</evidence>
<dbReference type="Gene3D" id="2.30.39.10">
    <property type="entry name" value="Alpha-1-antitrypsin, domain 1"/>
    <property type="match status" value="1"/>
</dbReference>
<protein>
    <recommendedName>
        <fullName evidence="4">Serpin domain-containing protein</fullName>
    </recommendedName>
</protein>
<dbReference type="InterPro" id="IPR023795">
    <property type="entry name" value="Serpin_CS"/>
</dbReference>
<comment type="caution">
    <text evidence="5">The sequence shown here is derived from an EMBL/GenBank/DDBJ whole genome shotgun (WGS) entry which is preliminary data.</text>
</comment>
<dbReference type="AlphaFoldDB" id="A0AAD9UHB7"/>
<dbReference type="InterPro" id="IPR023796">
    <property type="entry name" value="Serpin_dom"/>
</dbReference>
<evidence type="ECO:0000313" key="6">
    <source>
        <dbReference type="Proteomes" id="UP001209878"/>
    </source>
</evidence>
<evidence type="ECO:0000256" key="1">
    <source>
        <dbReference type="ARBA" id="ARBA00009500"/>
    </source>
</evidence>
<dbReference type="SMART" id="SM00093">
    <property type="entry name" value="SERPIN"/>
    <property type="match status" value="1"/>
</dbReference>
<feature type="signal peptide" evidence="3">
    <location>
        <begin position="1"/>
        <end position="21"/>
    </location>
</feature>
<evidence type="ECO:0000256" key="2">
    <source>
        <dbReference type="RuleBase" id="RU000411"/>
    </source>
</evidence>
<comment type="similarity">
    <text evidence="1 2">Belongs to the serpin family.</text>
</comment>
<name>A0AAD9UHB7_RIDPI</name>
<dbReference type="SUPFAM" id="SSF56574">
    <property type="entry name" value="Serpins"/>
    <property type="match status" value="1"/>
</dbReference>
<dbReference type="PANTHER" id="PTHR11461:SF211">
    <property type="entry name" value="GH10112P-RELATED"/>
    <property type="match status" value="1"/>
</dbReference>
<proteinExistence type="inferred from homology"/>
<reference evidence="5" key="1">
    <citation type="journal article" date="2023" name="Mol. Biol. Evol.">
        <title>Third-Generation Sequencing Reveals the Adaptive Role of the Epigenome in Three Deep-Sea Polychaetes.</title>
        <authorList>
            <person name="Perez M."/>
            <person name="Aroh O."/>
            <person name="Sun Y."/>
            <person name="Lan Y."/>
            <person name="Juniper S.K."/>
            <person name="Young C.R."/>
            <person name="Angers B."/>
            <person name="Qian P.Y."/>
        </authorList>
    </citation>
    <scope>NUCLEOTIDE SEQUENCE</scope>
    <source>
        <strain evidence="5">R07B-5</strain>
    </source>
</reference>
<feature type="domain" description="Serpin" evidence="4">
    <location>
        <begin position="34"/>
        <end position="394"/>
    </location>
</feature>
<dbReference type="InterPro" id="IPR042178">
    <property type="entry name" value="Serpin_sf_1"/>
</dbReference>
<dbReference type="InterPro" id="IPR000215">
    <property type="entry name" value="Serpin_fam"/>
</dbReference>
<keyword evidence="6" id="KW-1185">Reference proteome</keyword>
<evidence type="ECO:0000313" key="5">
    <source>
        <dbReference type="EMBL" id="KAK2189533.1"/>
    </source>
</evidence>
<keyword evidence="3" id="KW-0732">Signal</keyword>
<sequence>MWIKWVPSLLVVTLVTGVTSAKSPLVAANNAFSVRLYKRVVDVLDDENAFLSPFSVATTLAMTSTGAKGKTASEISKVLGFEKHPISDVSGAFKQALDKLKTSNNENFTATLAHRLFLDKRFKLLSEFVKVATENYATTPMSLDFAGAADESRRYINKWAADATEQKIKNLLTPTDITPKRGLLLANANYLKGSWQNPFDKSKTRKRLFHVSGDLTVNVTMMEITGKFRFSLNYSTGSQFVELPYVGTKLSMLLIVPQIYSLTLFESNLNGSELISGIDHLDLLTVTVQMPKFNITQRMDLVQTLSNMGIHDLFTQRADLSGLAEDSAGGLSAFAVAHKSYISVDEQGSDSAVSRPAIKSNPENIHVIADRPFMFIIRDVETGRYVSMGRYIKPSSDDDKVDSPSKAGHVHPAAVAWLVALTVLLLPVTGHAV</sequence>
<organism evidence="5 6">
    <name type="scientific">Ridgeia piscesae</name>
    <name type="common">Tubeworm</name>
    <dbReference type="NCBI Taxonomy" id="27915"/>
    <lineage>
        <taxon>Eukaryota</taxon>
        <taxon>Metazoa</taxon>
        <taxon>Spiralia</taxon>
        <taxon>Lophotrochozoa</taxon>
        <taxon>Annelida</taxon>
        <taxon>Polychaeta</taxon>
        <taxon>Sedentaria</taxon>
        <taxon>Canalipalpata</taxon>
        <taxon>Sabellida</taxon>
        <taxon>Siboglinidae</taxon>
        <taxon>Ridgeia</taxon>
    </lineage>
</organism>
<dbReference type="Pfam" id="PF00079">
    <property type="entry name" value="Serpin"/>
    <property type="match status" value="1"/>
</dbReference>
<dbReference type="EMBL" id="JAODUO010000103">
    <property type="protein sequence ID" value="KAK2189533.1"/>
    <property type="molecule type" value="Genomic_DNA"/>
</dbReference>
<dbReference type="CDD" id="cd00172">
    <property type="entry name" value="serpin"/>
    <property type="match status" value="1"/>
</dbReference>
<feature type="chain" id="PRO_5042167117" description="Serpin domain-containing protein" evidence="3">
    <location>
        <begin position="22"/>
        <end position="433"/>
    </location>
</feature>
<dbReference type="InterPro" id="IPR042185">
    <property type="entry name" value="Serpin_sf_2"/>
</dbReference>
<dbReference type="PROSITE" id="PS00284">
    <property type="entry name" value="SERPIN"/>
    <property type="match status" value="1"/>
</dbReference>
<accession>A0AAD9UHB7</accession>